<proteinExistence type="predicted"/>
<keyword evidence="1" id="KW-0808">Transferase</keyword>
<dbReference type="SUPFAM" id="SSF52540">
    <property type="entry name" value="P-loop containing nucleoside triphosphate hydrolases"/>
    <property type="match status" value="1"/>
</dbReference>
<gene>
    <name evidence="1" type="ORF">SAMN05660662_2029</name>
</gene>
<name>A0A1G7KRI4_9ACTN</name>
<dbReference type="GO" id="GO:0016301">
    <property type="term" value="F:kinase activity"/>
    <property type="evidence" value="ECO:0007669"/>
    <property type="project" value="UniProtKB-KW"/>
</dbReference>
<keyword evidence="1" id="KW-0418">Kinase</keyword>
<organism evidence="1 2">
    <name type="scientific">Blastococcus aurantiacus</name>
    <dbReference type="NCBI Taxonomy" id="1550231"/>
    <lineage>
        <taxon>Bacteria</taxon>
        <taxon>Bacillati</taxon>
        <taxon>Actinomycetota</taxon>
        <taxon>Actinomycetes</taxon>
        <taxon>Geodermatophilales</taxon>
        <taxon>Geodermatophilaceae</taxon>
        <taxon>Blastococcus</taxon>
    </lineage>
</organism>
<dbReference type="Proteomes" id="UP000199406">
    <property type="component" value="Unassembled WGS sequence"/>
</dbReference>
<protein>
    <submittedName>
        <fullName evidence="1">Predicted kinase</fullName>
    </submittedName>
</protein>
<accession>A0A1G7KRI4</accession>
<sequence>MLLNGPPGIGKTTLARRYVRDPPLALALDIDTLRRGLGQWETNLESAGQLARRMALAMIGTHLAAGHDVIVPQYVARADFLDALAAAAEAAGGRFLEVYLTDDRAAALERFEARARDEAAVEHHAETVRDIGGPAGLAAMVDRIEAVRAQRPRAISVPTRAGEIEDSYRALVAALESAS</sequence>
<dbReference type="AlphaFoldDB" id="A0A1G7KRI4"/>
<dbReference type="InterPro" id="IPR027417">
    <property type="entry name" value="P-loop_NTPase"/>
</dbReference>
<dbReference type="Pfam" id="PF13671">
    <property type="entry name" value="AAA_33"/>
    <property type="match status" value="1"/>
</dbReference>
<dbReference type="EMBL" id="FNBT01000003">
    <property type="protein sequence ID" value="SDF39785.1"/>
    <property type="molecule type" value="Genomic_DNA"/>
</dbReference>
<dbReference type="STRING" id="1550231.SAMN05660662_2029"/>
<reference evidence="2" key="1">
    <citation type="submission" date="2016-10" db="EMBL/GenBank/DDBJ databases">
        <authorList>
            <person name="Varghese N."/>
            <person name="Submissions S."/>
        </authorList>
    </citation>
    <scope>NUCLEOTIDE SEQUENCE [LARGE SCALE GENOMIC DNA]</scope>
    <source>
        <strain evidence="2">DSM 44268</strain>
    </source>
</reference>
<evidence type="ECO:0000313" key="2">
    <source>
        <dbReference type="Proteomes" id="UP000199406"/>
    </source>
</evidence>
<evidence type="ECO:0000313" key="1">
    <source>
        <dbReference type="EMBL" id="SDF39785.1"/>
    </source>
</evidence>
<keyword evidence="2" id="KW-1185">Reference proteome</keyword>
<dbReference type="Gene3D" id="3.40.50.300">
    <property type="entry name" value="P-loop containing nucleotide triphosphate hydrolases"/>
    <property type="match status" value="1"/>
</dbReference>